<dbReference type="FunFam" id="1.10.8.10:FF:000050">
    <property type="entry name" value="Related to AMFR protein"/>
    <property type="match status" value="1"/>
</dbReference>
<evidence type="ECO:0000256" key="4">
    <source>
        <dbReference type="ARBA" id="ARBA00022824"/>
    </source>
</evidence>
<dbReference type="PROSITE" id="PS51140">
    <property type="entry name" value="CUE"/>
    <property type="match status" value="1"/>
</dbReference>
<evidence type="ECO:0000256" key="6">
    <source>
        <dbReference type="ARBA" id="ARBA00023136"/>
    </source>
</evidence>
<feature type="transmembrane region" description="Helical" evidence="11">
    <location>
        <begin position="12"/>
        <end position="29"/>
    </location>
</feature>
<evidence type="ECO:0000256" key="8">
    <source>
        <dbReference type="ARBA" id="ARBA00061383"/>
    </source>
</evidence>
<feature type="domain" description="CUE" evidence="12">
    <location>
        <begin position="50"/>
        <end position="93"/>
    </location>
</feature>
<reference evidence="13" key="2">
    <citation type="journal article" date="2022" name="Microb. Genom.">
        <title>A chromosome-scale genome assembly of the tomato pathogen Cladosporium fulvum reveals a compartmentalized genome architecture and the presence of a dispensable chromosome.</title>
        <authorList>
            <person name="Zaccaron A.Z."/>
            <person name="Chen L.H."/>
            <person name="Samaras A."/>
            <person name="Stergiopoulos I."/>
        </authorList>
    </citation>
    <scope>NUCLEOTIDE SEQUENCE</scope>
    <source>
        <strain evidence="13">Race5_Kim</strain>
    </source>
</reference>
<dbReference type="InterPro" id="IPR003892">
    <property type="entry name" value="CUE"/>
</dbReference>
<dbReference type="OrthoDB" id="3824970at2759"/>
<evidence type="ECO:0000313" key="14">
    <source>
        <dbReference type="Proteomes" id="UP000756132"/>
    </source>
</evidence>
<keyword evidence="3" id="KW-0833">Ubl conjugation pathway</keyword>
<reference evidence="13" key="1">
    <citation type="submission" date="2021-12" db="EMBL/GenBank/DDBJ databases">
        <authorList>
            <person name="Zaccaron A."/>
            <person name="Stergiopoulos I."/>
        </authorList>
    </citation>
    <scope>NUCLEOTIDE SEQUENCE</scope>
    <source>
        <strain evidence="13">Race5_Kim</strain>
    </source>
</reference>
<comment type="subcellular location">
    <subcellularLocation>
        <location evidence="7">Endomembrane system</location>
        <topology evidence="7">Single-pass membrane protein</topology>
    </subcellularLocation>
    <subcellularLocation>
        <location evidence="1">Endoplasmic reticulum membrane</location>
    </subcellularLocation>
</comment>
<feature type="compositionally biased region" description="Basic and acidic residues" evidence="10">
    <location>
        <begin position="143"/>
        <end position="173"/>
    </location>
</feature>
<evidence type="ECO:0000256" key="3">
    <source>
        <dbReference type="ARBA" id="ARBA00022786"/>
    </source>
</evidence>
<dbReference type="KEGG" id="ffu:CLAFUR5_08066"/>
<gene>
    <name evidence="13" type="ORF">CLAFUR5_08066</name>
</gene>
<dbReference type="Gene3D" id="1.10.8.10">
    <property type="entry name" value="DNA helicase RuvA subunit, C-terminal domain"/>
    <property type="match status" value="1"/>
</dbReference>
<evidence type="ECO:0000256" key="11">
    <source>
        <dbReference type="SAM" id="Phobius"/>
    </source>
</evidence>
<keyword evidence="2 11" id="KW-0812">Transmembrane</keyword>
<organism evidence="13 14">
    <name type="scientific">Passalora fulva</name>
    <name type="common">Tomato leaf mold</name>
    <name type="synonym">Cladosporium fulvum</name>
    <dbReference type="NCBI Taxonomy" id="5499"/>
    <lineage>
        <taxon>Eukaryota</taxon>
        <taxon>Fungi</taxon>
        <taxon>Dikarya</taxon>
        <taxon>Ascomycota</taxon>
        <taxon>Pezizomycotina</taxon>
        <taxon>Dothideomycetes</taxon>
        <taxon>Dothideomycetidae</taxon>
        <taxon>Mycosphaerellales</taxon>
        <taxon>Mycosphaerellaceae</taxon>
        <taxon>Fulvia</taxon>
    </lineage>
</organism>
<protein>
    <recommendedName>
        <fullName evidence="9">Coupling of ubiquitin conjugation to ER degradation protein 1</fullName>
    </recommendedName>
</protein>
<dbReference type="EMBL" id="CP090165">
    <property type="protein sequence ID" value="UJO14723.1"/>
    <property type="molecule type" value="Genomic_DNA"/>
</dbReference>
<keyword evidence="5 11" id="KW-1133">Transmembrane helix</keyword>
<keyword evidence="14" id="KW-1185">Reference proteome</keyword>
<keyword evidence="4" id="KW-0256">Endoplasmic reticulum</keyword>
<dbReference type="GeneID" id="71987944"/>
<dbReference type="SMART" id="SM00546">
    <property type="entry name" value="CUE"/>
    <property type="match status" value="1"/>
</dbReference>
<evidence type="ECO:0000256" key="9">
    <source>
        <dbReference type="ARBA" id="ARBA00072899"/>
    </source>
</evidence>
<evidence type="ECO:0000256" key="7">
    <source>
        <dbReference type="ARBA" id="ARBA00037847"/>
    </source>
</evidence>
<dbReference type="RefSeq" id="XP_047759089.1">
    <property type="nucleotide sequence ID" value="XM_047907214.1"/>
</dbReference>
<accession>A0A9Q8LDK2</accession>
<dbReference type="OMA" id="RRDIMWD"/>
<feature type="region of interest" description="Disordered" evidence="10">
    <location>
        <begin position="90"/>
        <end position="173"/>
    </location>
</feature>
<dbReference type="AlphaFoldDB" id="A0A9Q8LDK2"/>
<dbReference type="CDD" id="cd14424">
    <property type="entry name" value="CUE_Cue1p_like"/>
    <property type="match status" value="1"/>
</dbReference>
<proteinExistence type="inferred from homology"/>
<comment type="similarity">
    <text evidence="8">Belongs to the CUE1 family.</text>
</comment>
<evidence type="ECO:0000313" key="13">
    <source>
        <dbReference type="EMBL" id="UJO14723.1"/>
    </source>
</evidence>
<evidence type="ECO:0000256" key="2">
    <source>
        <dbReference type="ARBA" id="ARBA00022692"/>
    </source>
</evidence>
<feature type="compositionally biased region" description="Pro residues" evidence="10">
    <location>
        <begin position="96"/>
        <end position="109"/>
    </location>
</feature>
<dbReference type="Pfam" id="PF02845">
    <property type="entry name" value="CUE"/>
    <property type="match status" value="1"/>
</dbReference>
<sequence length="191" mass="20545">MANDAQTSINIPQILAVAVVGFLAIRWFMSKPSSSSGPTSAASSRSRNNIDPAKIQAVSAVFPQLDQRSIAWDLQRNGGNVEATMERVLGGRGLESPPPSFQPTLPTPPAAANDSATSSGARKVTGQPDLITRYGLQSKVGGKGKEPVPSEEQKRGGWSADKHARADALKRRREDMILAARRKMEEKERQA</sequence>
<dbReference type="Proteomes" id="UP000756132">
    <property type="component" value="Chromosome 3"/>
</dbReference>
<keyword evidence="6 11" id="KW-0472">Membrane</keyword>
<evidence type="ECO:0000259" key="12">
    <source>
        <dbReference type="PROSITE" id="PS51140"/>
    </source>
</evidence>
<evidence type="ECO:0000256" key="5">
    <source>
        <dbReference type="ARBA" id="ARBA00022989"/>
    </source>
</evidence>
<evidence type="ECO:0000256" key="10">
    <source>
        <dbReference type="SAM" id="MobiDB-lite"/>
    </source>
</evidence>
<dbReference type="GO" id="GO:0005789">
    <property type="term" value="C:endoplasmic reticulum membrane"/>
    <property type="evidence" value="ECO:0007669"/>
    <property type="project" value="UniProtKB-SubCell"/>
</dbReference>
<dbReference type="GO" id="GO:0043130">
    <property type="term" value="F:ubiquitin binding"/>
    <property type="evidence" value="ECO:0007669"/>
    <property type="project" value="InterPro"/>
</dbReference>
<name>A0A9Q8LDK2_PASFU</name>
<evidence type="ECO:0000256" key="1">
    <source>
        <dbReference type="ARBA" id="ARBA00004586"/>
    </source>
</evidence>